<protein>
    <recommendedName>
        <fullName evidence="3">Flavin-containing monooxygenase</fullName>
    </recommendedName>
</protein>
<dbReference type="OrthoDB" id="413515at2759"/>
<evidence type="ECO:0000313" key="2">
    <source>
        <dbReference type="Proteomes" id="UP000007800"/>
    </source>
</evidence>
<organism evidence="2">
    <name type="scientific">Perkinsus marinus (strain ATCC 50983 / TXsc)</name>
    <dbReference type="NCBI Taxonomy" id="423536"/>
    <lineage>
        <taxon>Eukaryota</taxon>
        <taxon>Sar</taxon>
        <taxon>Alveolata</taxon>
        <taxon>Perkinsozoa</taxon>
        <taxon>Perkinsea</taxon>
        <taxon>Perkinsida</taxon>
        <taxon>Perkinsidae</taxon>
        <taxon>Perkinsus</taxon>
    </lineage>
</organism>
<gene>
    <name evidence="1" type="ORF">Pmar_PMAR028133</name>
</gene>
<dbReference type="InterPro" id="IPR036188">
    <property type="entry name" value="FAD/NAD-bd_sf"/>
</dbReference>
<dbReference type="EMBL" id="GG680905">
    <property type="protein sequence ID" value="EER05949.1"/>
    <property type="molecule type" value="Genomic_DNA"/>
</dbReference>
<dbReference type="Proteomes" id="UP000007800">
    <property type="component" value="Unassembled WGS sequence"/>
</dbReference>
<proteinExistence type="predicted"/>
<evidence type="ECO:0000313" key="1">
    <source>
        <dbReference type="EMBL" id="EER05949.1"/>
    </source>
</evidence>
<dbReference type="Gene3D" id="3.50.50.60">
    <property type="entry name" value="FAD/NAD(P)-binding domain"/>
    <property type="match status" value="1"/>
</dbReference>
<feature type="non-terminal residue" evidence="1">
    <location>
        <position position="1"/>
    </location>
</feature>
<dbReference type="RefSeq" id="XP_002774133.1">
    <property type="nucleotide sequence ID" value="XM_002774087.1"/>
</dbReference>
<accession>C5LB21</accession>
<name>C5LB21_PERM5</name>
<dbReference type="InParanoid" id="C5LB21"/>
<feature type="non-terminal residue" evidence="1">
    <location>
        <position position="52"/>
    </location>
</feature>
<sequence length="52" mass="5663">LLSFDTVLLCTGYEYSFPFLDGVGTDVVKDLLELIMWSSDPTLAFIGLCSGV</sequence>
<keyword evidence="2" id="KW-1185">Reference proteome</keyword>
<dbReference type="GeneID" id="9086931"/>
<evidence type="ECO:0008006" key="3">
    <source>
        <dbReference type="Google" id="ProtNLM"/>
    </source>
</evidence>
<reference evidence="1 2" key="1">
    <citation type="submission" date="2008-07" db="EMBL/GenBank/DDBJ databases">
        <authorList>
            <person name="El-Sayed N."/>
            <person name="Caler E."/>
            <person name="Inman J."/>
            <person name="Amedeo P."/>
            <person name="Hass B."/>
            <person name="Wortman J."/>
        </authorList>
    </citation>
    <scope>NUCLEOTIDE SEQUENCE [LARGE SCALE GENOMIC DNA]</scope>
    <source>
        <strain evidence="2">ATCC 50983 / TXsc</strain>
    </source>
</reference>
<dbReference type="AlphaFoldDB" id="C5LB21"/>